<evidence type="ECO:0000256" key="2">
    <source>
        <dbReference type="ARBA" id="ARBA00007577"/>
    </source>
</evidence>
<comment type="caution">
    <text evidence="13">The sequence shown here is derived from an EMBL/GenBank/DDBJ whole genome shotgun (WGS) entry which is preliminary data.</text>
</comment>
<dbReference type="GO" id="GO:0015421">
    <property type="term" value="F:ABC-type oligopeptide transporter activity"/>
    <property type="evidence" value="ECO:0007669"/>
    <property type="project" value="TreeGrafter"/>
</dbReference>
<keyword evidence="6" id="KW-0067">ATP-binding</keyword>
<feature type="transmembrane region" description="Helical" evidence="10">
    <location>
        <begin position="1856"/>
        <end position="1876"/>
    </location>
</feature>
<keyword evidence="8 10" id="KW-0472">Membrane</keyword>
<feature type="transmembrane region" description="Helical" evidence="10">
    <location>
        <begin position="199"/>
        <end position="225"/>
    </location>
</feature>
<dbReference type="FunFam" id="3.40.50.300:FF:000913">
    <property type="entry name" value="ABC multidrug transporter SitT"/>
    <property type="match status" value="1"/>
</dbReference>
<feature type="domain" description="ABC transporter" evidence="11">
    <location>
        <begin position="479"/>
        <end position="734"/>
    </location>
</feature>
<feature type="region of interest" description="Disordered" evidence="9">
    <location>
        <begin position="91"/>
        <end position="132"/>
    </location>
</feature>
<evidence type="ECO:0000256" key="7">
    <source>
        <dbReference type="ARBA" id="ARBA00022989"/>
    </source>
</evidence>
<dbReference type="InterPro" id="IPR003593">
    <property type="entry name" value="AAA+_ATPase"/>
</dbReference>
<feature type="transmembrane region" description="Helical" evidence="10">
    <location>
        <begin position="853"/>
        <end position="876"/>
    </location>
</feature>
<dbReference type="CDD" id="cd18577">
    <property type="entry name" value="ABC_6TM_Pgp_ABCB1_D1_like"/>
    <property type="match status" value="1"/>
</dbReference>
<evidence type="ECO:0000313" key="14">
    <source>
        <dbReference type="Proteomes" id="UP000033140"/>
    </source>
</evidence>
<dbReference type="PANTHER" id="PTHR43394:SF27">
    <property type="entry name" value="ATP-DEPENDENT TRANSLOCASE ABCB1-LIKE"/>
    <property type="match status" value="1"/>
</dbReference>
<dbReference type="Proteomes" id="UP000033140">
    <property type="component" value="Unassembled WGS sequence"/>
</dbReference>
<evidence type="ECO:0000313" key="13">
    <source>
        <dbReference type="EMBL" id="GAO48085.1"/>
    </source>
</evidence>
<keyword evidence="14" id="KW-1185">Reference proteome</keyword>
<proteinExistence type="inferred from homology"/>
<evidence type="ECO:0000259" key="12">
    <source>
        <dbReference type="PROSITE" id="PS50929"/>
    </source>
</evidence>
<reference evidence="13 14" key="1">
    <citation type="journal article" date="2011" name="J. Gen. Appl. Microbiol.">
        <title>Draft genome sequencing of the enigmatic yeast Saitoella complicata.</title>
        <authorList>
            <person name="Nishida H."/>
            <person name="Hamamoto M."/>
            <person name="Sugiyama J."/>
        </authorList>
    </citation>
    <scope>NUCLEOTIDE SEQUENCE [LARGE SCALE GENOMIC DNA]</scope>
    <source>
        <strain evidence="13 14">NRRL Y-17804</strain>
    </source>
</reference>
<evidence type="ECO:0000256" key="1">
    <source>
        <dbReference type="ARBA" id="ARBA00004141"/>
    </source>
</evidence>
<keyword evidence="4 10" id="KW-0812">Transmembrane</keyword>
<feature type="compositionally biased region" description="Polar residues" evidence="9">
    <location>
        <begin position="1615"/>
        <end position="1628"/>
    </location>
</feature>
<organism evidence="13 14">
    <name type="scientific">Saitoella complicata (strain BCRC 22490 / CBS 7301 / JCM 7358 / NBRC 10748 / NRRL Y-17804)</name>
    <dbReference type="NCBI Taxonomy" id="698492"/>
    <lineage>
        <taxon>Eukaryota</taxon>
        <taxon>Fungi</taxon>
        <taxon>Dikarya</taxon>
        <taxon>Ascomycota</taxon>
        <taxon>Taphrinomycotina</taxon>
        <taxon>Taphrinomycotina incertae sedis</taxon>
        <taxon>Saitoella</taxon>
    </lineage>
</organism>
<dbReference type="GO" id="GO:0016887">
    <property type="term" value="F:ATP hydrolysis activity"/>
    <property type="evidence" value="ECO:0007669"/>
    <property type="project" value="InterPro"/>
</dbReference>
<accession>A0A0E9NFA0</accession>
<dbReference type="InterPro" id="IPR003439">
    <property type="entry name" value="ABC_transporter-like_ATP-bd"/>
</dbReference>
<dbReference type="InterPro" id="IPR027417">
    <property type="entry name" value="P-loop_NTPase"/>
</dbReference>
<feature type="transmembrane region" description="Helical" evidence="10">
    <location>
        <begin position="387"/>
        <end position="407"/>
    </location>
</feature>
<comment type="subcellular location">
    <subcellularLocation>
        <location evidence="1">Membrane</location>
        <topology evidence="1">Multi-pass membrane protein</topology>
    </subcellularLocation>
</comment>
<dbReference type="SMART" id="SM00382">
    <property type="entry name" value="AAA"/>
    <property type="match status" value="2"/>
</dbReference>
<keyword evidence="5" id="KW-0547">Nucleotide-binding</keyword>
<evidence type="ECO:0000256" key="6">
    <source>
        <dbReference type="ARBA" id="ARBA00022840"/>
    </source>
</evidence>
<dbReference type="PROSITE" id="PS50893">
    <property type="entry name" value="ABC_TRANSPORTER_2"/>
    <property type="match status" value="2"/>
</dbReference>
<feature type="transmembrane region" description="Helical" evidence="10">
    <location>
        <begin position="1077"/>
        <end position="1103"/>
    </location>
</feature>
<dbReference type="Pfam" id="PF00005">
    <property type="entry name" value="ABC_tran"/>
    <property type="match status" value="2"/>
</dbReference>
<dbReference type="PROSITE" id="PS00211">
    <property type="entry name" value="ABC_TRANSPORTER_1"/>
    <property type="match status" value="2"/>
</dbReference>
<feature type="domain" description="ABC transmembrane type-1" evidence="12">
    <location>
        <begin position="157"/>
        <end position="443"/>
    </location>
</feature>
<feature type="domain" description="ABC transporter" evidence="11">
    <location>
        <begin position="1179"/>
        <end position="1418"/>
    </location>
</feature>
<evidence type="ECO:0000256" key="4">
    <source>
        <dbReference type="ARBA" id="ARBA00022692"/>
    </source>
</evidence>
<feature type="transmembrane region" description="Helical" evidence="10">
    <location>
        <begin position="1896"/>
        <end position="1915"/>
    </location>
</feature>
<evidence type="ECO:0000256" key="5">
    <source>
        <dbReference type="ARBA" id="ARBA00022741"/>
    </source>
</evidence>
<dbReference type="SUPFAM" id="SSF52540">
    <property type="entry name" value="P-loop containing nucleoside triphosphate hydrolases"/>
    <property type="match status" value="2"/>
</dbReference>
<feature type="transmembrane region" description="Helical" evidence="10">
    <location>
        <begin position="1781"/>
        <end position="1808"/>
    </location>
</feature>
<dbReference type="GO" id="GO:0005743">
    <property type="term" value="C:mitochondrial inner membrane"/>
    <property type="evidence" value="ECO:0007669"/>
    <property type="project" value="TreeGrafter"/>
</dbReference>
<dbReference type="EMBL" id="BACD03000012">
    <property type="protein sequence ID" value="GAO48085.1"/>
    <property type="molecule type" value="Genomic_DNA"/>
</dbReference>
<dbReference type="SUPFAM" id="SSF90123">
    <property type="entry name" value="ABC transporter transmembrane region"/>
    <property type="match status" value="2"/>
</dbReference>
<evidence type="ECO:0000256" key="10">
    <source>
        <dbReference type="SAM" id="Phobius"/>
    </source>
</evidence>
<feature type="region of interest" description="Disordered" evidence="9">
    <location>
        <begin position="803"/>
        <end position="828"/>
    </location>
</feature>
<feature type="domain" description="ABC transmembrane type-1" evidence="12">
    <location>
        <begin position="857"/>
        <end position="1144"/>
    </location>
</feature>
<name>A0A0E9NFA0_SAICN</name>
<evidence type="ECO:0000256" key="3">
    <source>
        <dbReference type="ARBA" id="ARBA00022448"/>
    </source>
</evidence>
<feature type="transmembrane region" description="Helical" evidence="10">
    <location>
        <begin position="427"/>
        <end position="447"/>
    </location>
</feature>
<feature type="transmembrane region" description="Helical" evidence="10">
    <location>
        <begin position="1115"/>
        <end position="1139"/>
    </location>
</feature>
<evidence type="ECO:0000259" key="11">
    <source>
        <dbReference type="PROSITE" id="PS50893"/>
    </source>
</evidence>
<feature type="compositionally biased region" description="Low complexity" evidence="9">
    <location>
        <begin position="1642"/>
        <end position="1658"/>
    </location>
</feature>
<evidence type="ECO:0000256" key="9">
    <source>
        <dbReference type="SAM" id="MobiDB-lite"/>
    </source>
</evidence>
<dbReference type="STRING" id="698492.A0A0E9NFA0"/>
<reference evidence="13 14" key="3">
    <citation type="journal article" date="2015" name="Genome Announc.">
        <title>Draft Genome Sequence of the Archiascomycetous Yeast Saitoella complicata.</title>
        <authorList>
            <person name="Yamauchi K."/>
            <person name="Kondo S."/>
            <person name="Hamamoto M."/>
            <person name="Takahashi Y."/>
            <person name="Ogura Y."/>
            <person name="Hayashi T."/>
            <person name="Nishida H."/>
        </authorList>
    </citation>
    <scope>NUCLEOTIDE SEQUENCE [LARGE SCALE GENOMIC DNA]</scope>
    <source>
        <strain evidence="13 14">NRRL Y-17804</strain>
    </source>
</reference>
<dbReference type="InterPro" id="IPR039421">
    <property type="entry name" value="Type_1_exporter"/>
</dbReference>
<dbReference type="CDD" id="cd18578">
    <property type="entry name" value="ABC_6TM_Pgp_ABCB1_D2_like"/>
    <property type="match status" value="1"/>
</dbReference>
<dbReference type="GO" id="GO:0090374">
    <property type="term" value="P:oligopeptide export from mitochondrion"/>
    <property type="evidence" value="ECO:0007669"/>
    <property type="project" value="TreeGrafter"/>
</dbReference>
<dbReference type="InterPro" id="IPR036640">
    <property type="entry name" value="ABC1_TM_sf"/>
</dbReference>
<sequence length="1946" mass="215918">MWPSARFEIIIGDNEEGTDGNCDSSSQRSLRYRFRKRDGRMQAAFSLTVRIAERTSSAVRYTHWSSGLRISWLSKDAKAIVMPVPEDVPRDFRDGDLLQSNETKPAQIESPSSSITKSDDKTDRNTAEAPSDKRKSYRAPYFLFLRYADRRDITLYLIGTAAAILAGLAFPGLDLLYGLFTTNVTGNSPPSFIRDKARIAALGTTGIAAGELIFTWIFLTCFNIAGTRVGQRIRKEYFASVLRQDVEFFDKVGAGEVSTRMTKDIGTIQAGIAEKAGFFVWSATTLVVGIIVGFIKTRKLAGVLFAMIPFTLICFGFAGWLGNKSSAISMQKEGTASTFLEQIVSSIRVVHAFGSQRTLTNLYDNHLVEIERAGKLKAVTRGVEQSSVYFILCISYSLAYWYGSIVITRDGVPVGNVLTTFWNFMNGIFAMANIIPHVAAMFEAAAAQNHIFGDIDRQPKIDIRDERGIKGGDVQGAEVEVRNLTFEYPGRKGLKSLDNVSLAFPDKSFTAIVGASGSGKSTIVSLLLRFYDPEQGNGGIYLNGKELREYNLLWLRRQVAIVQQEPVLFNATIFENIAFGLTGTEWEYRSGHEQDEARLRKIRDMCERAARRAQAWSFIEKLPEGFDTVVGARSLLSGGQRQRLAIARALVREPALLILDEATSALDSSSEMAVQKALREEGAHVPTMIVIAHRLSTITNADSIVVMEKGRVVEQGTHEWLLEKEGAYWKLIEKQRRHVDGDDDDDDILEKGQVAAGMMDEREDTIEAARRGSLQRIYSGLGAGTPRETLTKQLSLVQSLEGTMQPIGEDEEEDDEQPARSTEKDVEKAEEKKKKYRFFTVLRRYQSYAHQQALFVFLGVITALIVGASFPVMGYLTGRTVTDLSMRDNDSLLRSRVDMWALWFFIIGIIVLIVAFLNGFFFEYGSERMTRVLRRVGLENVMKQEIGFFDREENAVGALVSSISSHPSNVSAATGLIFSQIIISTCNLVGSVILSVVLSWKLGLVCLAPVIVLLASGYINVAVLEKYEEKNQGSTDKASAYANENVDSIKTVAALTRESEVLRVYEEQLRPDPSRMIYLLGGAGGFAVSQAMIFFIAALTFWWGAELLARGEVGYTALFATFEAVIIAAFAGGRLFTFVPDISRAVHSMKSILRWADRKPRYADEGIMMDEKCEVKGEFVFEGVTLRYPTRQQHAAMSNFSLRIEAGKTIAFCGPSGGGKSTILNLLQRFYDPTAGRITLDGRDIGTFPIEEYRKYIALVSQDAVLYEGTVRFNILLGAPEGMNVTEEDVKAACRAANILDFVSSLPNGLDTHIGLKGGQLSGGQRQRICIARALIRKPTILLLDEATSALDAESESLVSEALEEAGRERTVVVVAHRLSTIRRADVICVVEEGRIVEVGTHGELLARRGREGFGFDWNARERGVSIADPPPSPLNAVKSMPKHMLTRAGYSQSNKVWATEDLSTREALPVQGAYTPLLSPSTPAYTPTMGKLMLWVYPTVERLASREFQLKDILEGRTRSPVALSDLKGYTHHVEHSSENLQFYLWYLDYCHRFAALPIEQQSLAPEVAQMGPPSPGVVKATGAGLRPDSATTLAAGAEKRAGLVERKGSFATSLTNTTSPSEYSRTYSEKDALKSPTNGSILTSPSSMHSSSPKSSYEADPLARQPFRVECIRIANTFLSTSADPFGPSNALELNLPNSLRQKVLRDLEWTTHPSVFAGVAGHVWDLMQSATYPNFIRYACSNANRPRQLFALTLAIACFSLALAIILCTTLIEGIPRAWRLFCLPAVFLGVLLIAFKGGCIVLFLNRNRRQLKPYELFVDEDDKMVSGHRSLRVFEKEARIEELGVRRMMDTLFGRGCLIALVVTGIIAAIVMPVPALKPVCFLVSYVGRVRQWRRLLGFILGISFFPFLFCSRRREPEFVLFRTSCLYLFRLCLEDDECYYL</sequence>
<feature type="transmembrane region" description="Helical" evidence="10">
    <location>
        <begin position="900"/>
        <end position="921"/>
    </location>
</feature>
<keyword evidence="7 10" id="KW-1133">Transmembrane helix</keyword>
<dbReference type="InterPro" id="IPR044926">
    <property type="entry name" value="RGS_subdomain_2"/>
</dbReference>
<feature type="transmembrane region" description="Helical" evidence="10">
    <location>
        <begin position="1002"/>
        <end position="1024"/>
    </location>
</feature>
<dbReference type="CDD" id="cd03249">
    <property type="entry name" value="ABC_MTABC3_MDL1_MDL2"/>
    <property type="match status" value="1"/>
</dbReference>
<reference evidence="13 14" key="2">
    <citation type="journal article" date="2014" name="J. Gen. Appl. Microbiol.">
        <title>The early diverging ascomycetous budding yeast Saitoella complicata has three histone deacetylases belonging to the Clr6, Hos2, and Rpd3 lineages.</title>
        <authorList>
            <person name="Nishida H."/>
            <person name="Matsumoto T."/>
            <person name="Kondo S."/>
            <person name="Hamamoto M."/>
            <person name="Yoshikawa H."/>
        </authorList>
    </citation>
    <scope>NUCLEOTIDE SEQUENCE [LARGE SCALE GENOMIC DNA]</scope>
    <source>
        <strain evidence="13 14">NRRL Y-17804</strain>
    </source>
</reference>
<comment type="similarity">
    <text evidence="2">Belongs to the ABC transporter superfamily. ABCB family. Multidrug resistance exporter (TC 3.A.1.201) subfamily.</text>
</comment>
<feature type="compositionally biased region" description="Basic and acidic residues" evidence="9">
    <location>
        <begin position="817"/>
        <end position="828"/>
    </location>
</feature>
<dbReference type="GO" id="GO:0005524">
    <property type="term" value="F:ATP binding"/>
    <property type="evidence" value="ECO:0007669"/>
    <property type="project" value="UniProtKB-KW"/>
</dbReference>
<feature type="transmembrane region" description="Helical" evidence="10">
    <location>
        <begin position="972"/>
        <end position="996"/>
    </location>
</feature>
<feature type="transmembrane region" description="Helical" evidence="10">
    <location>
        <begin position="1752"/>
        <end position="1775"/>
    </location>
</feature>
<dbReference type="OMA" id="ACEDAYI"/>
<feature type="transmembrane region" description="Helical" evidence="10">
    <location>
        <begin position="301"/>
        <end position="322"/>
    </location>
</feature>
<dbReference type="Gene3D" id="1.10.167.10">
    <property type="entry name" value="Regulator of G-protein Signalling 4, domain 2"/>
    <property type="match status" value="1"/>
</dbReference>
<protein>
    <submittedName>
        <fullName evidence="13">Uncharacterized protein</fullName>
    </submittedName>
</protein>
<dbReference type="FunFam" id="3.40.50.300:FF:000967">
    <property type="entry name" value="ABC multidrug transporter mdr4"/>
    <property type="match status" value="1"/>
</dbReference>
<dbReference type="Gene3D" id="3.40.50.300">
    <property type="entry name" value="P-loop containing nucleotide triphosphate hydrolases"/>
    <property type="match status" value="2"/>
</dbReference>
<feature type="transmembrane region" description="Helical" evidence="10">
    <location>
        <begin position="278"/>
        <end position="295"/>
    </location>
</feature>
<dbReference type="PANTHER" id="PTHR43394">
    <property type="entry name" value="ATP-DEPENDENT PERMEASE MDL1, MITOCHONDRIAL"/>
    <property type="match status" value="1"/>
</dbReference>
<feature type="region of interest" description="Disordered" evidence="9">
    <location>
        <begin position="1615"/>
        <end position="1661"/>
    </location>
</feature>
<dbReference type="InterPro" id="IPR017871">
    <property type="entry name" value="ABC_transporter-like_CS"/>
</dbReference>
<dbReference type="PROSITE" id="PS50929">
    <property type="entry name" value="ABC_TM1F"/>
    <property type="match status" value="2"/>
</dbReference>
<feature type="compositionally biased region" description="Basic and acidic residues" evidence="9">
    <location>
        <begin position="117"/>
        <end position="132"/>
    </location>
</feature>
<dbReference type="InterPro" id="IPR036305">
    <property type="entry name" value="RGS_sf"/>
</dbReference>
<evidence type="ECO:0000256" key="8">
    <source>
        <dbReference type="ARBA" id="ARBA00023136"/>
    </source>
</evidence>
<keyword evidence="3" id="KW-0813">Transport</keyword>
<gene>
    <name evidence="13" type="ORF">G7K_2272-t1</name>
</gene>
<dbReference type="InterPro" id="IPR011527">
    <property type="entry name" value="ABC1_TM_dom"/>
</dbReference>
<dbReference type="SUPFAM" id="SSF48097">
    <property type="entry name" value="Regulator of G-protein signaling, RGS"/>
    <property type="match status" value="1"/>
</dbReference>
<dbReference type="Pfam" id="PF00664">
    <property type="entry name" value="ABC_membrane"/>
    <property type="match status" value="2"/>
</dbReference>
<feature type="transmembrane region" description="Helical" evidence="10">
    <location>
        <begin position="153"/>
        <end position="179"/>
    </location>
</feature>
<dbReference type="Gene3D" id="1.20.1560.10">
    <property type="entry name" value="ABC transporter type 1, transmembrane domain"/>
    <property type="match status" value="1"/>
</dbReference>